<dbReference type="InterPro" id="IPR050951">
    <property type="entry name" value="Retrovirus_Pol_polyprotein"/>
</dbReference>
<feature type="domain" description="Integrase catalytic" evidence="3">
    <location>
        <begin position="147"/>
        <end position="248"/>
    </location>
</feature>
<accession>A0AAD2HFZ7</accession>
<dbReference type="PANTHER" id="PTHR37984">
    <property type="entry name" value="PROTEIN CBG26694"/>
    <property type="match status" value="1"/>
</dbReference>
<keyword evidence="5" id="KW-1185">Reference proteome</keyword>
<dbReference type="PROSITE" id="PS50994">
    <property type="entry name" value="INTEGRASE"/>
    <property type="match status" value="1"/>
</dbReference>
<feature type="compositionally biased region" description="Acidic residues" evidence="2">
    <location>
        <begin position="465"/>
        <end position="479"/>
    </location>
</feature>
<sequence length="543" mass="62514">MAGTLDEEEASEASPEIPRSATALRADYRVDQVRIWHGTLERPRDMTETEYQPFVRYCMEFFMRGTVLWKKDSHGRHKVVVTPEQRWSVLKSAHDNVGHKGFYATRALLTERFWWPYMADNIAWFVRTCDLCQQRQVRKIRIPPTVAVPAPIFAKIYMDTMHLPTSGGFKYIVQGRCSLTHYPEWRMLRRENASTLANWIFQDILCRWGTLLEIVTDNGTPFVKALTHLEKQYKIRHIRISGYNSQANLSERPHFDVREALYKAADGNQSKWHTVAHSVFWADRVTVRRRMGCSPFFAVTGAHPLLPLDISEATYLLPPPESVLSTTELISQRAIALQKRQEQLAWLHSDVFEARVQAAIRFERDHAYTIRDYNFQQGDLVLMRNTAIEKSLSRKMRKQYLGPLIVISRNKGGAYILCELDGAVFHRPIAAFRVIPYFARETIELPPLEDLLDISMERLREMEESILEDPEDESDEEETGEKSEEALAIQTGPRRKSPCPTAPSPKPAVTYHRNNPSYSHGVDGLTGDCQDLSWREMTSSGSL</sequence>
<evidence type="ECO:0000313" key="4">
    <source>
        <dbReference type="EMBL" id="CAK5275032.1"/>
    </source>
</evidence>
<organism evidence="4 5">
    <name type="scientific">Mycena citricolor</name>
    <dbReference type="NCBI Taxonomy" id="2018698"/>
    <lineage>
        <taxon>Eukaryota</taxon>
        <taxon>Fungi</taxon>
        <taxon>Dikarya</taxon>
        <taxon>Basidiomycota</taxon>
        <taxon>Agaricomycotina</taxon>
        <taxon>Agaricomycetes</taxon>
        <taxon>Agaricomycetidae</taxon>
        <taxon>Agaricales</taxon>
        <taxon>Marasmiineae</taxon>
        <taxon>Mycenaceae</taxon>
        <taxon>Mycena</taxon>
    </lineage>
</organism>
<evidence type="ECO:0000256" key="2">
    <source>
        <dbReference type="SAM" id="MobiDB-lite"/>
    </source>
</evidence>
<dbReference type="InterPro" id="IPR012337">
    <property type="entry name" value="RNaseH-like_sf"/>
</dbReference>
<dbReference type="GO" id="GO:0003723">
    <property type="term" value="F:RNA binding"/>
    <property type="evidence" value="ECO:0007669"/>
    <property type="project" value="UniProtKB-KW"/>
</dbReference>
<dbReference type="SUPFAM" id="SSF53098">
    <property type="entry name" value="Ribonuclease H-like"/>
    <property type="match status" value="1"/>
</dbReference>
<feature type="region of interest" description="Disordered" evidence="2">
    <location>
        <begin position="465"/>
        <end position="529"/>
    </location>
</feature>
<dbReference type="Pfam" id="PF17921">
    <property type="entry name" value="Integrase_H2C2"/>
    <property type="match status" value="1"/>
</dbReference>
<gene>
    <name evidence="4" type="ORF">MYCIT1_LOCUS22536</name>
</gene>
<dbReference type="InterPro" id="IPR001584">
    <property type="entry name" value="Integrase_cat-core"/>
</dbReference>
<dbReference type="InterPro" id="IPR041588">
    <property type="entry name" value="Integrase_H2C2"/>
</dbReference>
<dbReference type="GO" id="GO:0015074">
    <property type="term" value="P:DNA integration"/>
    <property type="evidence" value="ECO:0007669"/>
    <property type="project" value="InterPro"/>
</dbReference>
<keyword evidence="1" id="KW-0694">RNA-binding</keyword>
<evidence type="ECO:0000256" key="1">
    <source>
        <dbReference type="ARBA" id="ARBA00022884"/>
    </source>
</evidence>
<dbReference type="AlphaFoldDB" id="A0AAD2HFZ7"/>
<comment type="caution">
    <text evidence="4">The sequence shown here is derived from an EMBL/GenBank/DDBJ whole genome shotgun (WGS) entry which is preliminary data.</text>
</comment>
<dbReference type="Gene3D" id="3.30.420.10">
    <property type="entry name" value="Ribonuclease H-like superfamily/Ribonuclease H"/>
    <property type="match status" value="1"/>
</dbReference>
<name>A0AAD2HFZ7_9AGAR</name>
<evidence type="ECO:0000313" key="5">
    <source>
        <dbReference type="Proteomes" id="UP001295794"/>
    </source>
</evidence>
<dbReference type="GO" id="GO:0005634">
    <property type="term" value="C:nucleus"/>
    <property type="evidence" value="ECO:0007669"/>
    <property type="project" value="UniProtKB-ARBA"/>
</dbReference>
<dbReference type="FunFam" id="1.10.340.70:FF:000001">
    <property type="entry name" value="Retrovirus-related Pol polyprotein from transposon gypsy-like Protein"/>
    <property type="match status" value="1"/>
</dbReference>
<dbReference type="InterPro" id="IPR036397">
    <property type="entry name" value="RNaseH_sf"/>
</dbReference>
<dbReference type="Gene3D" id="1.10.340.70">
    <property type="match status" value="1"/>
</dbReference>
<reference evidence="4" key="1">
    <citation type="submission" date="2023-11" db="EMBL/GenBank/DDBJ databases">
        <authorList>
            <person name="De Vega J J."/>
            <person name="De Vega J J."/>
        </authorList>
    </citation>
    <scope>NUCLEOTIDE SEQUENCE</scope>
</reference>
<dbReference type="EMBL" id="CAVNYO010000403">
    <property type="protein sequence ID" value="CAK5275032.1"/>
    <property type="molecule type" value="Genomic_DNA"/>
</dbReference>
<evidence type="ECO:0000259" key="3">
    <source>
        <dbReference type="PROSITE" id="PS50994"/>
    </source>
</evidence>
<protein>
    <recommendedName>
        <fullName evidence="3">Integrase catalytic domain-containing protein</fullName>
    </recommendedName>
</protein>
<dbReference type="Proteomes" id="UP001295794">
    <property type="component" value="Unassembled WGS sequence"/>
</dbReference>
<proteinExistence type="predicted"/>
<dbReference type="PANTHER" id="PTHR37984:SF5">
    <property type="entry name" value="PROTEIN NYNRIN-LIKE"/>
    <property type="match status" value="1"/>
</dbReference>